<comment type="caution">
    <text evidence="1">The sequence shown here is derived from an EMBL/GenBank/DDBJ whole genome shotgun (WGS) entry which is preliminary data.</text>
</comment>
<sequence>MKIFWLSNMGDARKPFVVISFSHLYSLDFYFDLPIFVPSNCGNFLCHQHLDMLLQTNADGSYVLWCPR</sequence>
<organism evidence="1 2">
    <name type="scientific">Panicum virgatum</name>
    <name type="common">Blackwell switchgrass</name>
    <dbReference type="NCBI Taxonomy" id="38727"/>
    <lineage>
        <taxon>Eukaryota</taxon>
        <taxon>Viridiplantae</taxon>
        <taxon>Streptophyta</taxon>
        <taxon>Embryophyta</taxon>
        <taxon>Tracheophyta</taxon>
        <taxon>Spermatophyta</taxon>
        <taxon>Magnoliopsida</taxon>
        <taxon>Liliopsida</taxon>
        <taxon>Poales</taxon>
        <taxon>Poaceae</taxon>
        <taxon>PACMAD clade</taxon>
        <taxon>Panicoideae</taxon>
        <taxon>Panicodae</taxon>
        <taxon>Paniceae</taxon>
        <taxon>Panicinae</taxon>
        <taxon>Panicum</taxon>
        <taxon>Panicum sect. Hiantes</taxon>
    </lineage>
</organism>
<proteinExistence type="predicted"/>
<evidence type="ECO:0000313" key="2">
    <source>
        <dbReference type="Proteomes" id="UP000823388"/>
    </source>
</evidence>
<reference evidence="1" key="1">
    <citation type="submission" date="2020-05" db="EMBL/GenBank/DDBJ databases">
        <title>WGS assembly of Panicum virgatum.</title>
        <authorList>
            <person name="Lovell J.T."/>
            <person name="Jenkins J."/>
            <person name="Shu S."/>
            <person name="Juenger T.E."/>
            <person name="Schmutz J."/>
        </authorList>
    </citation>
    <scope>NUCLEOTIDE SEQUENCE</scope>
    <source>
        <strain evidence="1">AP13</strain>
    </source>
</reference>
<keyword evidence="2" id="KW-1185">Reference proteome</keyword>
<gene>
    <name evidence="1" type="ORF">PVAP13_6KG043800</name>
</gene>
<protein>
    <submittedName>
        <fullName evidence="1">Uncharacterized protein</fullName>
    </submittedName>
</protein>
<dbReference type="AlphaFoldDB" id="A0A8T0R811"/>
<dbReference type="Proteomes" id="UP000823388">
    <property type="component" value="Chromosome 6K"/>
</dbReference>
<name>A0A8T0R811_PANVG</name>
<evidence type="ECO:0000313" key="1">
    <source>
        <dbReference type="EMBL" id="KAG2581416.1"/>
    </source>
</evidence>
<dbReference type="EMBL" id="CM029047">
    <property type="protein sequence ID" value="KAG2581416.1"/>
    <property type="molecule type" value="Genomic_DNA"/>
</dbReference>
<accession>A0A8T0R811</accession>